<protein>
    <submittedName>
        <fullName evidence="1">Uncharacterized protein</fullName>
    </submittedName>
</protein>
<keyword evidence="2" id="KW-1185">Reference proteome</keyword>
<evidence type="ECO:0000313" key="1">
    <source>
        <dbReference type="EMBL" id="GBM14677.1"/>
    </source>
</evidence>
<sequence>MFPIASQQSGQLELQLADLSEKSNVSQREISDMLWIISFVRVKELTLFEAVIAGICWKYGTRSLVSNLFYFMLDYLRSESNQLIFMKIISFYSLN</sequence>
<gene>
    <name evidence="1" type="ORF">AVEN_97187_1</name>
</gene>
<accession>A0A4Y2DEZ4</accession>
<evidence type="ECO:0000313" key="2">
    <source>
        <dbReference type="Proteomes" id="UP000499080"/>
    </source>
</evidence>
<name>A0A4Y2DEZ4_ARAVE</name>
<dbReference type="AlphaFoldDB" id="A0A4Y2DEZ4"/>
<proteinExistence type="predicted"/>
<dbReference type="Proteomes" id="UP000499080">
    <property type="component" value="Unassembled WGS sequence"/>
</dbReference>
<comment type="caution">
    <text evidence="1">The sequence shown here is derived from an EMBL/GenBank/DDBJ whole genome shotgun (WGS) entry which is preliminary data.</text>
</comment>
<dbReference type="EMBL" id="BGPR01000346">
    <property type="protein sequence ID" value="GBM14677.1"/>
    <property type="molecule type" value="Genomic_DNA"/>
</dbReference>
<organism evidence="1 2">
    <name type="scientific">Araneus ventricosus</name>
    <name type="common">Orbweaver spider</name>
    <name type="synonym">Epeira ventricosa</name>
    <dbReference type="NCBI Taxonomy" id="182803"/>
    <lineage>
        <taxon>Eukaryota</taxon>
        <taxon>Metazoa</taxon>
        <taxon>Ecdysozoa</taxon>
        <taxon>Arthropoda</taxon>
        <taxon>Chelicerata</taxon>
        <taxon>Arachnida</taxon>
        <taxon>Araneae</taxon>
        <taxon>Araneomorphae</taxon>
        <taxon>Entelegynae</taxon>
        <taxon>Araneoidea</taxon>
        <taxon>Araneidae</taxon>
        <taxon>Araneus</taxon>
    </lineage>
</organism>
<reference evidence="1 2" key="1">
    <citation type="journal article" date="2019" name="Sci. Rep.">
        <title>Orb-weaving spider Araneus ventricosus genome elucidates the spidroin gene catalogue.</title>
        <authorList>
            <person name="Kono N."/>
            <person name="Nakamura H."/>
            <person name="Ohtoshi R."/>
            <person name="Moran D.A.P."/>
            <person name="Shinohara A."/>
            <person name="Yoshida Y."/>
            <person name="Fujiwara M."/>
            <person name="Mori M."/>
            <person name="Tomita M."/>
            <person name="Arakawa K."/>
        </authorList>
    </citation>
    <scope>NUCLEOTIDE SEQUENCE [LARGE SCALE GENOMIC DNA]</scope>
</reference>